<organism evidence="2 3">
    <name type="scientific">Lentilactobacillus diolivorans</name>
    <dbReference type="NCBI Taxonomy" id="179838"/>
    <lineage>
        <taxon>Bacteria</taxon>
        <taxon>Bacillati</taxon>
        <taxon>Bacillota</taxon>
        <taxon>Bacilli</taxon>
        <taxon>Lactobacillales</taxon>
        <taxon>Lactobacillaceae</taxon>
        <taxon>Lentilactobacillus</taxon>
    </lineage>
</organism>
<sequence length="169" mass="19047">MDIDLHTSRLHIRKLQMADFQAYYDLVSHPEIQQGAGFGLMSNPAMIEELLKRQIKAPGSLAIELNGKLIGAILLLAKVGFDGLPDPNQVEVSYFLAPHFWHQGIMTEACLTVINDLKYRRKIHKITAEVFANNVNSIALLKRLDFIPVAKLIDPIVGKPKIVFEYQLE</sequence>
<dbReference type="PANTHER" id="PTHR43792">
    <property type="entry name" value="GNAT FAMILY, PUTATIVE (AFU_ORTHOLOGUE AFUA_3G00765)-RELATED-RELATED"/>
    <property type="match status" value="1"/>
</dbReference>
<dbReference type="Gene3D" id="3.40.630.30">
    <property type="match status" value="1"/>
</dbReference>
<dbReference type="PROSITE" id="PS51186">
    <property type="entry name" value="GNAT"/>
    <property type="match status" value="1"/>
</dbReference>
<reference evidence="2 3" key="1">
    <citation type="submission" date="2019-07" db="EMBL/GenBank/DDBJ databases">
        <title>Whole genome shotgun sequence of Lactobacillus diolivorans NBRC 107869.</title>
        <authorList>
            <person name="Hosoyama A."/>
            <person name="Uohara A."/>
            <person name="Ohji S."/>
            <person name="Ichikawa N."/>
        </authorList>
    </citation>
    <scope>NUCLEOTIDE SEQUENCE [LARGE SCALE GENOMIC DNA]</scope>
    <source>
        <strain evidence="2 3">NBRC 107869</strain>
    </source>
</reference>
<feature type="domain" description="N-acetyltransferase" evidence="1">
    <location>
        <begin position="10"/>
        <end position="169"/>
    </location>
</feature>
<dbReference type="Proteomes" id="UP000321409">
    <property type="component" value="Unassembled WGS sequence"/>
</dbReference>
<accession>A0ABQ0XEG6</accession>
<dbReference type="InterPro" id="IPR000182">
    <property type="entry name" value="GNAT_dom"/>
</dbReference>
<proteinExistence type="predicted"/>
<evidence type="ECO:0000259" key="1">
    <source>
        <dbReference type="PROSITE" id="PS51186"/>
    </source>
</evidence>
<gene>
    <name evidence="2" type="ORF">LDI01_20260</name>
</gene>
<dbReference type="SUPFAM" id="SSF55729">
    <property type="entry name" value="Acyl-CoA N-acyltransferases (Nat)"/>
    <property type="match status" value="1"/>
</dbReference>
<evidence type="ECO:0000313" key="2">
    <source>
        <dbReference type="EMBL" id="GEP24433.1"/>
    </source>
</evidence>
<dbReference type="PANTHER" id="PTHR43792:SF1">
    <property type="entry name" value="N-ACETYLTRANSFERASE DOMAIN-CONTAINING PROTEIN"/>
    <property type="match status" value="1"/>
</dbReference>
<name>A0ABQ0XEG6_9LACO</name>
<dbReference type="RefSeq" id="WP_057864758.1">
    <property type="nucleotide sequence ID" value="NZ_BKAB01000034.1"/>
</dbReference>
<comment type="caution">
    <text evidence="2">The sequence shown here is derived from an EMBL/GenBank/DDBJ whole genome shotgun (WGS) entry which is preliminary data.</text>
</comment>
<evidence type="ECO:0000313" key="3">
    <source>
        <dbReference type="Proteomes" id="UP000321409"/>
    </source>
</evidence>
<dbReference type="InterPro" id="IPR016181">
    <property type="entry name" value="Acyl_CoA_acyltransferase"/>
</dbReference>
<dbReference type="InterPro" id="IPR051531">
    <property type="entry name" value="N-acetyltransferase"/>
</dbReference>
<dbReference type="EMBL" id="BKAB01000034">
    <property type="protein sequence ID" value="GEP24433.1"/>
    <property type="molecule type" value="Genomic_DNA"/>
</dbReference>
<keyword evidence="3" id="KW-1185">Reference proteome</keyword>
<dbReference type="Pfam" id="PF13302">
    <property type="entry name" value="Acetyltransf_3"/>
    <property type="match status" value="1"/>
</dbReference>
<protein>
    <submittedName>
        <fullName evidence="2">N-acetyltransferase</fullName>
    </submittedName>
</protein>